<evidence type="ECO:0000313" key="6">
    <source>
        <dbReference type="Proteomes" id="UP000295620"/>
    </source>
</evidence>
<evidence type="ECO:0000256" key="3">
    <source>
        <dbReference type="ARBA" id="ARBA00023163"/>
    </source>
</evidence>
<dbReference type="SMART" id="SM00342">
    <property type="entry name" value="HTH_ARAC"/>
    <property type="match status" value="1"/>
</dbReference>
<dbReference type="InterPro" id="IPR050204">
    <property type="entry name" value="AraC_XylS_family_regulators"/>
</dbReference>
<keyword evidence="2 5" id="KW-0238">DNA-binding</keyword>
<dbReference type="Pfam" id="PF22200">
    <property type="entry name" value="ExsA_N"/>
    <property type="match status" value="1"/>
</dbReference>
<dbReference type="SUPFAM" id="SSF51182">
    <property type="entry name" value="RmlC-like cupins"/>
    <property type="match status" value="1"/>
</dbReference>
<dbReference type="PANTHER" id="PTHR46796:SF13">
    <property type="entry name" value="HTH-TYPE TRANSCRIPTIONAL ACTIVATOR RHAS"/>
    <property type="match status" value="1"/>
</dbReference>
<evidence type="ECO:0000256" key="2">
    <source>
        <dbReference type="ARBA" id="ARBA00023125"/>
    </source>
</evidence>
<dbReference type="RefSeq" id="WP_133576361.1">
    <property type="nucleotide sequence ID" value="NZ_SNYC01000004.1"/>
</dbReference>
<evidence type="ECO:0000259" key="4">
    <source>
        <dbReference type="PROSITE" id="PS01124"/>
    </source>
</evidence>
<dbReference type="PANTHER" id="PTHR46796">
    <property type="entry name" value="HTH-TYPE TRANSCRIPTIONAL ACTIVATOR RHAS-RELATED"/>
    <property type="match status" value="1"/>
</dbReference>
<dbReference type="GO" id="GO:0043565">
    <property type="term" value="F:sequence-specific DNA binding"/>
    <property type="evidence" value="ECO:0007669"/>
    <property type="project" value="InterPro"/>
</dbReference>
<dbReference type="GO" id="GO:0003700">
    <property type="term" value="F:DNA-binding transcription factor activity"/>
    <property type="evidence" value="ECO:0007669"/>
    <property type="project" value="InterPro"/>
</dbReference>
<dbReference type="Gene3D" id="1.10.10.60">
    <property type="entry name" value="Homeodomain-like"/>
    <property type="match status" value="1"/>
</dbReference>
<proteinExistence type="predicted"/>
<dbReference type="AlphaFoldDB" id="A0A4R6T002"/>
<keyword evidence="3" id="KW-0804">Transcription</keyword>
<dbReference type="InterPro" id="IPR054015">
    <property type="entry name" value="ExsA-like_N"/>
</dbReference>
<keyword evidence="6" id="KW-1185">Reference proteome</keyword>
<comment type="caution">
    <text evidence="5">The sequence shown here is derived from an EMBL/GenBank/DDBJ whole genome shotgun (WGS) entry which is preliminary data.</text>
</comment>
<dbReference type="InterPro" id="IPR018060">
    <property type="entry name" value="HTH_AraC"/>
</dbReference>
<dbReference type="PROSITE" id="PS01124">
    <property type="entry name" value="HTH_ARAC_FAMILY_2"/>
    <property type="match status" value="1"/>
</dbReference>
<protein>
    <submittedName>
        <fullName evidence="5">AraC-like DNA-binding protein</fullName>
    </submittedName>
</protein>
<dbReference type="Proteomes" id="UP000295620">
    <property type="component" value="Unassembled WGS sequence"/>
</dbReference>
<sequence length="272" mass="31891">MGGKEQNRYAEILLSCIEEKYFKDEIALEHHSFARIISGEMKVVQADRSYLFGPGDTMLFPCNQLSTLIKNPKNGLPYKAIVIFFRPERLKDFYSRNPPQFTQVDNYQIKTYKKHPLLESFFASLIPYFDLESELPEKIISVKIEEAITILSALDPNIDNVLADFSQAEKINLVDFMERNYMFNMNMERFGRMTGRSLTTFKRDFKKAFNNTPQKWLIQKRLELAHHQLSNEGRKPIEVYLETGFENLSHFSFAFKKYFGYPPTSQKKEADQ</sequence>
<dbReference type="SUPFAM" id="SSF46689">
    <property type="entry name" value="Homeodomain-like"/>
    <property type="match status" value="1"/>
</dbReference>
<dbReference type="EMBL" id="SNYC01000004">
    <property type="protein sequence ID" value="TDQ10352.1"/>
    <property type="molecule type" value="Genomic_DNA"/>
</dbReference>
<dbReference type="OrthoDB" id="4480133at2"/>
<name>A0A4R6T002_9SPHI</name>
<organism evidence="5 6">
    <name type="scientific">Pedobacter metabolipauper</name>
    <dbReference type="NCBI Taxonomy" id="425513"/>
    <lineage>
        <taxon>Bacteria</taxon>
        <taxon>Pseudomonadati</taxon>
        <taxon>Bacteroidota</taxon>
        <taxon>Sphingobacteriia</taxon>
        <taxon>Sphingobacteriales</taxon>
        <taxon>Sphingobacteriaceae</taxon>
        <taxon>Pedobacter</taxon>
    </lineage>
</organism>
<feature type="domain" description="HTH araC/xylS-type" evidence="4">
    <location>
        <begin position="171"/>
        <end position="269"/>
    </location>
</feature>
<evidence type="ECO:0000313" key="5">
    <source>
        <dbReference type="EMBL" id="TDQ10352.1"/>
    </source>
</evidence>
<accession>A0A4R6T002</accession>
<dbReference type="Pfam" id="PF12833">
    <property type="entry name" value="HTH_18"/>
    <property type="match status" value="1"/>
</dbReference>
<dbReference type="InterPro" id="IPR009057">
    <property type="entry name" value="Homeodomain-like_sf"/>
</dbReference>
<evidence type="ECO:0000256" key="1">
    <source>
        <dbReference type="ARBA" id="ARBA00023015"/>
    </source>
</evidence>
<gene>
    <name evidence="5" type="ORF">ATK78_2518</name>
</gene>
<keyword evidence="1" id="KW-0805">Transcription regulation</keyword>
<dbReference type="InterPro" id="IPR011051">
    <property type="entry name" value="RmlC_Cupin_sf"/>
</dbReference>
<reference evidence="5 6" key="1">
    <citation type="submission" date="2019-03" db="EMBL/GenBank/DDBJ databases">
        <title>Genomic Encyclopedia of Archaeal and Bacterial Type Strains, Phase II (KMG-II): from individual species to whole genera.</title>
        <authorList>
            <person name="Goeker M."/>
        </authorList>
    </citation>
    <scope>NUCLEOTIDE SEQUENCE [LARGE SCALE GENOMIC DNA]</scope>
    <source>
        <strain evidence="5 6">DSM 19035</strain>
    </source>
</reference>